<reference evidence="16" key="1">
    <citation type="journal article" date="2017" name="PLoS ONE">
        <title>The Agassiz's desert tortoise genome provides a resource for the conservation of a threatened species.</title>
        <authorList>
            <person name="Tollis M."/>
            <person name="DeNardo D.F."/>
            <person name="Cornelius J.A."/>
            <person name="Dolby G.A."/>
            <person name="Edwards T."/>
            <person name="Henen B.T."/>
            <person name="Karl A.E."/>
            <person name="Murphy R.W."/>
            <person name="Kusumi K."/>
        </authorList>
    </citation>
    <scope>NUCLEOTIDE SEQUENCE [LARGE SCALE GENOMIC DNA]</scope>
</reference>
<dbReference type="SUPFAM" id="SSF109640">
    <property type="entry name" value="KRAB domain (Kruppel-associated box)"/>
    <property type="match status" value="1"/>
</dbReference>
<dbReference type="Gene3D" id="3.30.160.60">
    <property type="entry name" value="Classic Zinc Finger"/>
    <property type="match status" value="1"/>
</dbReference>
<evidence type="ECO:0000256" key="5">
    <source>
        <dbReference type="ARBA" id="ARBA00022771"/>
    </source>
</evidence>
<comment type="subcellular location">
    <subcellularLocation>
        <location evidence="1">Nucleus</location>
    </subcellularLocation>
</comment>
<dbReference type="InterPro" id="IPR036236">
    <property type="entry name" value="Znf_C2H2_sf"/>
</dbReference>
<dbReference type="FunFam" id="3.30.160.60:FF:000252">
    <property type="entry name" value="Zinc finger protein 287"/>
    <property type="match status" value="1"/>
</dbReference>
<dbReference type="AlphaFoldDB" id="A0A452GX18"/>
<evidence type="ECO:0000259" key="13">
    <source>
        <dbReference type="PROSITE" id="PS50157"/>
    </source>
</evidence>
<comment type="similarity">
    <text evidence="2">Belongs to the krueppel C2H2-type zinc-finger protein family.</text>
</comment>
<evidence type="ECO:0000259" key="14">
    <source>
        <dbReference type="PROSITE" id="PS50805"/>
    </source>
</evidence>
<dbReference type="InterPro" id="IPR013087">
    <property type="entry name" value="Znf_C2H2_type"/>
</dbReference>
<keyword evidence="16" id="KW-1185">Reference proteome</keyword>
<reference evidence="15" key="2">
    <citation type="submission" date="2025-08" db="UniProtKB">
        <authorList>
            <consortium name="Ensembl"/>
        </authorList>
    </citation>
    <scope>IDENTIFICATION</scope>
</reference>
<dbReference type="PANTHER" id="PTHR23232:SF156">
    <property type="entry name" value="KRAB DOMAIN-CONTAINING PROTEIN"/>
    <property type="match status" value="1"/>
</dbReference>
<keyword evidence="3" id="KW-0479">Metal-binding</keyword>
<dbReference type="CDD" id="cd07765">
    <property type="entry name" value="KRAB_A-box"/>
    <property type="match status" value="1"/>
</dbReference>
<name>A0A452GX18_9SAUR</name>
<keyword evidence="4" id="KW-0677">Repeat</keyword>
<dbReference type="GO" id="GO:0006355">
    <property type="term" value="P:regulation of DNA-templated transcription"/>
    <property type="evidence" value="ECO:0007669"/>
    <property type="project" value="InterPro"/>
</dbReference>
<dbReference type="GO" id="GO:0005634">
    <property type="term" value="C:nucleus"/>
    <property type="evidence" value="ECO:0007669"/>
    <property type="project" value="UniProtKB-SubCell"/>
</dbReference>
<evidence type="ECO:0000256" key="4">
    <source>
        <dbReference type="ARBA" id="ARBA00022737"/>
    </source>
</evidence>
<keyword evidence="5 11" id="KW-0863">Zinc-finger</keyword>
<evidence type="ECO:0008006" key="17">
    <source>
        <dbReference type="Google" id="ProtNLM"/>
    </source>
</evidence>
<evidence type="ECO:0000256" key="6">
    <source>
        <dbReference type="ARBA" id="ARBA00022833"/>
    </source>
</evidence>
<evidence type="ECO:0000256" key="1">
    <source>
        <dbReference type="ARBA" id="ARBA00004123"/>
    </source>
</evidence>
<feature type="domain" description="KRAB" evidence="14">
    <location>
        <begin position="26"/>
        <end position="97"/>
    </location>
</feature>
<evidence type="ECO:0000256" key="9">
    <source>
        <dbReference type="ARBA" id="ARBA00023163"/>
    </source>
</evidence>
<protein>
    <recommendedName>
        <fullName evidence="17">KRAB domain-containing protein</fullName>
    </recommendedName>
</protein>
<keyword evidence="8" id="KW-0238">DNA-binding</keyword>
<evidence type="ECO:0000256" key="12">
    <source>
        <dbReference type="SAM" id="MobiDB-lite"/>
    </source>
</evidence>
<keyword evidence="10" id="KW-0539">Nucleus</keyword>
<evidence type="ECO:0000256" key="11">
    <source>
        <dbReference type="PROSITE-ProRule" id="PRU00042"/>
    </source>
</evidence>
<evidence type="ECO:0000256" key="3">
    <source>
        <dbReference type="ARBA" id="ARBA00022723"/>
    </source>
</evidence>
<dbReference type="Ensembl" id="ENSGAGT00000007657.1">
    <property type="protein sequence ID" value="ENSGAGP00000006583.1"/>
    <property type="gene ID" value="ENSGAGG00000005325.1"/>
</dbReference>
<feature type="domain" description="C2H2-type" evidence="13">
    <location>
        <begin position="141"/>
        <end position="168"/>
    </location>
</feature>
<evidence type="ECO:0000256" key="8">
    <source>
        <dbReference type="ARBA" id="ARBA00023125"/>
    </source>
</evidence>
<dbReference type="Proteomes" id="UP000291020">
    <property type="component" value="Unassembled WGS sequence"/>
</dbReference>
<dbReference type="GO" id="GO:0003677">
    <property type="term" value="F:DNA binding"/>
    <property type="evidence" value="ECO:0007669"/>
    <property type="project" value="UniProtKB-KW"/>
</dbReference>
<evidence type="ECO:0000256" key="2">
    <source>
        <dbReference type="ARBA" id="ARBA00006991"/>
    </source>
</evidence>
<dbReference type="InterPro" id="IPR036051">
    <property type="entry name" value="KRAB_dom_sf"/>
</dbReference>
<dbReference type="InterPro" id="IPR050169">
    <property type="entry name" value="Krueppel_C2H2_ZnF"/>
</dbReference>
<keyword evidence="9" id="KW-0804">Transcription</keyword>
<keyword evidence="7" id="KW-0805">Transcription regulation</keyword>
<evidence type="ECO:0000313" key="16">
    <source>
        <dbReference type="Proteomes" id="UP000291020"/>
    </source>
</evidence>
<dbReference type="SUPFAM" id="SSF57667">
    <property type="entry name" value="beta-beta-alpha zinc fingers"/>
    <property type="match status" value="1"/>
</dbReference>
<reference evidence="15" key="3">
    <citation type="submission" date="2025-09" db="UniProtKB">
        <authorList>
            <consortium name="Ensembl"/>
        </authorList>
    </citation>
    <scope>IDENTIFICATION</scope>
</reference>
<dbReference type="Pfam" id="PF01352">
    <property type="entry name" value="KRAB"/>
    <property type="match status" value="1"/>
</dbReference>
<dbReference type="Gene3D" id="6.10.140.140">
    <property type="match status" value="1"/>
</dbReference>
<proteinExistence type="inferred from homology"/>
<evidence type="ECO:0000256" key="10">
    <source>
        <dbReference type="ARBA" id="ARBA00023242"/>
    </source>
</evidence>
<organism evidence="15 16">
    <name type="scientific">Gopherus agassizii</name>
    <name type="common">Agassiz's desert tortoise</name>
    <dbReference type="NCBI Taxonomy" id="38772"/>
    <lineage>
        <taxon>Eukaryota</taxon>
        <taxon>Metazoa</taxon>
        <taxon>Chordata</taxon>
        <taxon>Craniata</taxon>
        <taxon>Vertebrata</taxon>
        <taxon>Euteleostomi</taxon>
        <taxon>Archelosauria</taxon>
        <taxon>Testudinata</taxon>
        <taxon>Testudines</taxon>
        <taxon>Cryptodira</taxon>
        <taxon>Durocryptodira</taxon>
        <taxon>Testudinoidea</taxon>
        <taxon>Testudinidae</taxon>
        <taxon>Gopherus</taxon>
    </lineage>
</organism>
<evidence type="ECO:0000256" key="7">
    <source>
        <dbReference type="ARBA" id="ARBA00023015"/>
    </source>
</evidence>
<dbReference type="PROSITE" id="PS50157">
    <property type="entry name" value="ZINC_FINGER_C2H2_2"/>
    <property type="match status" value="1"/>
</dbReference>
<dbReference type="PANTHER" id="PTHR23232">
    <property type="entry name" value="KRAB DOMAIN C2H2 ZINC FINGER"/>
    <property type="match status" value="1"/>
</dbReference>
<dbReference type="PROSITE" id="PS50805">
    <property type="entry name" value="KRAB"/>
    <property type="match status" value="1"/>
</dbReference>
<feature type="region of interest" description="Disordered" evidence="12">
    <location>
        <begin position="1"/>
        <end position="22"/>
    </location>
</feature>
<dbReference type="InterPro" id="IPR001909">
    <property type="entry name" value="KRAB"/>
</dbReference>
<keyword evidence="6" id="KW-0862">Zinc</keyword>
<evidence type="ECO:0000313" key="15">
    <source>
        <dbReference type="Ensembl" id="ENSGAGP00000006583.1"/>
    </source>
</evidence>
<sequence>LPDNFTSSERQRATPPAPLHGPPVPVTFEEVAVYFTEEEWALLDLCQRNLYIDVMQENYENVTSLGFPIPKLEVISQLEQGKELWVTELQDGSLNDLNETVIHPRICTEEKLYDDAGRRKIFSGSPNLFVRRRIHNGEKIYKCLECGKSFSRSSNLIAHQRNSPTRKSNRLE</sequence>
<accession>A0A452GX18</accession>
<dbReference type="GO" id="GO:0008270">
    <property type="term" value="F:zinc ion binding"/>
    <property type="evidence" value="ECO:0007669"/>
    <property type="project" value="UniProtKB-KW"/>
</dbReference>
<dbReference type="Pfam" id="PF00096">
    <property type="entry name" value="zf-C2H2"/>
    <property type="match status" value="1"/>
</dbReference>
<dbReference type="SMART" id="SM00349">
    <property type="entry name" value="KRAB"/>
    <property type="match status" value="1"/>
</dbReference>